<dbReference type="Pfam" id="PF00654">
    <property type="entry name" value="Voltage_CLC"/>
    <property type="match status" value="1"/>
</dbReference>
<dbReference type="Proteomes" id="UP001595681">
    <property type="component" value="Unassembled WGS sequence"/>
</dbReference>
<evidence type="ECO:0000256" key="5">
    <source>
        <dbReference type="ARBA" id="ARBA00023065"/>
    </source>
</evidence>
<evidence type="ECO:0000256" key="7">
    <source>
        <dbReference type="ARBA" id="ARBA00023173"/>
    </source>
</evidence>
<dbReference type="PANTHER" id="PTHR43427:SF6">
    <property type="entry name" value="CHLORIDE CHANNEL PROTEIN CLC-E"/>
    <property type="match status" value="1"/>
</dbReference>
<dbReference type="PRINTS" id="PR00762">
    <property type="entry name" value="CLCHANNEL"/>
</dbReference>
<comment type="subcellular location">
    <subcellularLocation>
        <location evidence="1">Membrane</location>
        <topology evidence="1">Multi-pass membrane protein</topology>
    </subcellularLocation>
</comment>
<dbReference type="InterPro" id="IPR014743">
    <property type="entry name" value="Cl-channel_core"/>
</dbReference>
<protein>
    <submittedName>
        <fullName evidence="10">Chloride channel protein</fullName>
    </submittedName>
</protein>
<organism evidence="10 11">
    <name type="scientific">Sphingobium rhizovicinum</name>
    <dbReference type="NCBI Taxonomy" id="432308"/>
    <lineage>
        <taxon>Bacteria</taxon>
        <taxon>Pseudomonadati</taxon>
        <taxon>Pseudomonadota</taxon>
        <taxon>Alphaproteobacteria</taxon>
        <taxon>Sphingomonadales</taxon>
        <taxon>Sphingomonadaceae</taxon>
        <taxon>Sphingobium</taxon>
    </lineage>
</organism>
<dbReference type="RefSeq" id="WP_380798963.1">
    <property type="nucleotide sequence ID" value="NZ_JBHRVU010000005.1"/>
</dbReference>
<evidence type="ECO:0000313" key="10">
    <source>
        <dbReference type="EMBL" id="MFC3444064.1"/>
    </source>
</evidence>
<dbReference type="InterPro" id="IPR001807">
    <property type="entry name" value="ClC"/>
</dbReference>
<keyword evidence="4" id="KW-1133">Transmembrane helix</keyword>
<evidence type="ECO:0000313" key="11">
    <source>
        <dbReference type="Proteomes" id="UP001595681"/>
    </source>
</evidence>
<keyword evidence="3" id="KW-0812">Transmembrane</keyword>
<dbReference type="Gene3D" id="1.10.3080.10">
    <property type="entry name" value="Clc chloride channel"/>
    <property type="match status" value="1"/>
</dbReference>
<reference evidence="11" key="1">
    <citation type="journal article" date="2019" name="Int. J. Syst. Evol. Microbiol.">
        <title>The Global Catalogue of Microorganisms (GCM) 10K type strain sequencing project: providing services to taxonomists for standard genome sequencing and annotation.</title>
        <authorList>
            <consortium name="The Broad Institute Genomics Platform"/>
            <consortium name="The Broad Institute Genome Sequencing Center for Infectious Disease"/>
            <person name="Wu L."/>
            <person name="Ma J."/>
        </authorList>
    </citation>
    <scope>NUCLEOTIDE SEQUENCE [LARGE SCALE GENOMIC DNA]</scope>
    <source>
        <strain evidence="11">CCM 7491</strain>
    </source>
</reference>
<gene>
    <name evidence="10" type="ORF">ACFOKF_23220</name>
</gene>
<evidence type="ECO:0000256" key="9">
    <source>
        <dbReference type="ARBA" id="ARBA00023303"/>
    </source>
</evidence>
<name>A0ABV7NKP0_9SPHN</name>
<accession>A0ABV7NKP0</accession>
<keyword evidence="7" id="KW-0869">Chloride channel</keyword>
<dbReference type="InterPro" id="IPR050368">
    <property type="entry name" value="ClC-type_chloride_channel"/>
</dbReference>
<dbReference type="SUPFAM" id="SSF81340">
    <property type="entry name" value="Clc chloride channel"/>
    <property type="match status" value="1"/>
</dbReference>
<evidence type="ECO:0000256" key="4">
    <source>
        <dbReference type="ARBA" id="ARBA00022989"/>
    </source>
</evidence>
<evidence type="ECO:0000256" key="8">
    <source>
        <dbReference type="ARBA" id="ARBA00023214"/>
    </source>
</evidence>
<evidence type="ECO:0000256" key="3">
    <source>
        <dbReference type="ARBA" id="ARBA00022692"/>
    </source>
</evidence>
<comment type="caution">
    <text evidence="10">The sequence shown here is derived from an EMBL/GenBank/DDBJ whole genome shotgun (WGS) entry which is preliminary data.</text>
</comment>
<evidence type="ECO:0000256" key="1">
    <source>
        <dbReference type="ARBA" id="ARBA00004141"/>
    </source>
</evidence>
<sequence>MRHDGGDLRRRDGADLGTSYQTAHDVIAGDDVPLSFGAAKFLATLAMASGLPDGIFAPSLSVGAAIGDVFRSILPPYPPGAGMLLGMVAYFTGVVRAPSTSVIIISETTASCGLTLPLLGAP</sequence>
<keyword evidence="2" id="KW-0813">Transport</keyword>
<dbReference type="PANTHER" id="PTHR43427">
    <property type="entry name" value="CHLORIDE CHANNEL PROTEIN CLC-E"/>
    <property type="match status" value="1"/>
</dbReference>
<keyword evidence="9" id="KW-0407">Ion channel</keyword>
<keyword evidence="11" id="KW-1185">Reference proteome</keyword>
<dbReference type="EMBL" id="JBHRVU010000005">
    <property type="protein sequence ID" value="MFC3444064.1"/>
    <property type="molecule type" value="Genomic_DNA"/>
</dbReference>
<evidence type="ECO:0000256" key="6">
    <source>
        <dbReference type="ARBA" id="ARBA00023136"/>
    </source>
</evidence>
<proteinExistence type="predicted"/>
<evidence type="ECO:0000256" key="2">
    <source>
        <dbReference type="ARBA" id="ARBA00022448"/>
    </source>
</evidence>
<keyword evidence="8" id="KW-0868">Chloride</keyword>
<keyword evidence="5" id="KW-0406">Ion transport</keyword>
<keyword evidence="6" id="KW-0472">Membrane</keyword>